<gene>
    <name evidence="2" type="ORF">D8780_06700</name>
</gene>
<dbReference type="Proteomes" id="UP000281094">
    <property type="component" value="Unassembled WGS sequence"/>
</dbReference>
<dbReference type="SUPFAM" id="SSF51695">
    <property type="entry name" value="PLC-like phosphodiesterases"/>
    <property type="match status" value="1"/>
</dbReference>
<sequence length="239" mass="25675">MNDSVAVAGAFLTERPIAHRGLHDVGSGIPENTLGAASAAMEAGYGIECDVRLSADGVAMVFHDRELGRLTAETGDFAAIGSSQANSLPVAGSSEHIPSLESLLSLIGGKVPLLIELKADGPTADELPSAVADLVKRYPDQVALMSFSHEQVRQLQSLRPSFPIGLTAAGSSPGDLREHRRLLDVIDFVSFEVEEIDNSFCTEVRQRSLPLLCWTVRNAQTAARARQYCDQITFEGFRP</sequence>
<dbReference type="PANTHER" id="PTHR46211:SF1">
    <property type="entry name" value="GLYCEROPHOSPHODIESTER PHOSPHODIESTERASE, CYTOPLASMIC"/>
    <property type="match status" value="1"/>
</dbReference>
<protein>
    <submittedName>
        <fullName evidence="2">Glycerophosphodiester phosphodiesterase</fullName>
    </submittedName>
</protein>
<feature type="domain" description="GP-PDE" evidence="1">
    <location>
        <begin position="14"/>
        <end position="239"/>
    </location>
</feature>
<organism evidence="2 3">
    <name type="scientific">Notoacmeibacter ruber</name>
    <dbReference type="NCBI Taxonomy" id="2670375"/>
    <lineage>
        <taxon>Bacteria</taxon>
        <taxon>Pseudomonadati</taxon>
        <taxon>Pseudomonadota</taxon>
        <taxon>Alphaproteobacteria</taxon>
        <taxon>Hyphomicrobiales</taxon>
        <taxon>Notoacmeibacteraceae</taxon>
        <taxon>Notoacmeibacter</taxon>
    </lineage>
</organism>
<accession>A0A3L7JB12</accession>
<dbReference type="PANTHER" id="PTHR46211">
    <property type="entry name" value="GLYCEROPHOSPHORYL DIESTER PHOSPHODIESTERASE"/>
    <property type="match status" value="1"/>
</dbReference>
<proteinExistence type="predicted"/>
<dbReference type="GO" id="GO:0008081">
    <property type="term" value="F:phosphoric diester hydrolase activity"/>
    <property type="evidence" value="ECO:0007669"/>
    <property type="project" value="InterPro"/>
</dbReference>
<dbReference type="EMBL" id="RCWN01000001">
    <property type="protein sequence ID" value="RLQ87938.1"/>
    <property type="molecule type" value="Genomic_DNA"/>
</dbReference>
<dbReference type="Pfam" id="PF03009">
    <property type="entry name" value="GDPD"/>
    <property type="match status" value="1"/>
</dbReference>
<comment type="caution">
    <text evidence="2">The sequence shown here is derived from an EMBL/GenBank/DDBJ whole genome shotgun (WGS) entry which is preliminary data.</text>
</comment>
<keyword evidence="3" id="KW-1185">Reference proteome</keyword>
<name>A0A3L7JB12_9HYPH</name>
<dbReference type="InterPro" id="IPR017946">
    <property type="entry name" value="PLC-like_Pdiesterase_TIM-brl"/>
</dbReference>
<evidence type="ECO:0000313" key="3">
    <source>
        <dbReference type="Proteomes" id="UP000281094"/>
    </source>
</evidence>
<dbReference type="InterPro" id="IPR030395">
    <property type="entry name" value="GP_PDE_dom"/>
</dbReference>
<dbReference type="PROSITE" id="PS51704">
    <property type="entry name" value="GP_PDE"/>
    <property type="match status" value="1"/>
</dbReference>
<evidence type="ECO:0000259" key="1">
    <source>
        <dbReference type="PROSITE" id="PS51704"/>
    </source>
</evidence>
<dbReference type="Gene3D" id="3.20.20.190">
    <property type="entry name" value="Phosphatidylinositol (PI) phosphodiesterase"/>
    <property type="match status" value="1"/>
</dbReference>
<dbReference type="GO" id="GO:0006629">
    <property type="term" value="P:lipid metabolic process"/>
    <property type="evidence" value="ECO:0007669"/>
    <property type="project" value="InterPro"/>
</dbReference>
<evidence type="ECO:0000313" key="2">
    <source>
        <dbReference type="EMBL" id="RLQ87938.1"/>
    </source>
</evidence>
<dbReference type="AlphaFoldDB" id="A0A3L7JB12"/>
<reference evidence="2 3" key="1">
    <citation type="submission" date="2018-10" db="EMBL/GenBank/DDBJ databases">
        <title>Notoacmeibacter sp. M2BS9Y-3-1, whole genome shotgun sequence.</title>
        <authorList>
            <person name="Tuo L."/>
        </authorList>
    </citation>
    <scope>NUCLEOTIDE SEQUENCE [LARGE SCALE GENOMIC DNA]</scope>
    <source>
        <strain evidence="2 3">M2BS9Y-3-1</strain>
    </source>
</reference>